<dbReference type="EMBL" id="JADKPO010000003">
    <property type="protein sequence ID" value="MBF4766887.1"/>
    <property type="molecule type" value="Genomic_DNA"/>
</dbReference>
<reference evidence="2" key="1">
    <citation type="submission" date="2020-11" db="EMBL/GenBank/DDBJ databases">
        <title>Nocardioides cynanchi sp. nov., isolated from soil of rhizosphere of Cynanchum wilfordii.</title>
        <authorList>
            <person name="Lee J.-S."/>
            <person name="Suh M.K."/>
            <person name="Kim J.-S."/>
        </authorList>
    </citation>
    <scope>NUCLEOTIDE SEQUENCE</scope>
    <source>
        <strain evidence="2">KCTC 19276</strain>
    </source>
</reference>
<evidence type="ECO:0000313" key="2">
    <source>
        <dbReference type="EMBL" id="MBF4766887.1"/>
    </source>
</evidence>
<comment type="caution">
    <text evidence="2">The sequence shown here is derived from an EMBL/GenBank/DDBJ whole genome shotgun (WGS) entry which is preliminary data.</text>
</comment>
<feature type="transmembrane region" description="Helical" evidence="1">
    <location>
        <begin position="16"/>
        <end position="36"/>
    </location>
</feature>
<protein>
    <submittedName>
        <fullName evidence="2">Uncharacterized protein</fullName>
    </submittedName>
</protein>
<keyword evidence="3" id="KW-1185">Reference proteome</keyword>
<gene>
    <name evidence="2" type="ORF">ISU10_03780</name>
</gene>
<accession>A0A930YHA1</accession>
<evidence type="ECO:0000256" key="1">
    <source>
        <dbReference type="SAM" id="Phobius"/>
    </source>
</evidence>
<proteinExistence type="predicted"/>
<evidence type="ECO:0000313" key="3">
    <source>
        <dbReference type="Proteomes" id="UP000660668"/>
    </source>
</evidence>
<dbReference type="AlphaFoldDB" id="A0A930YHA1"/>
<dbReference type="Proteomes" id="UP000660668">
    <property type="component" value="Unassembled WGS sequence"/>
</dbReference>
<organism evidence="2 3">
    <name type="scientific">Nocardioides agariphilus</name>
    <dbReference type="NCBI Taxonomy" id="433664"/>
    <lineage>
        <taxon>Bacteria</taxon>
        <taxon>Bacillati</taxon>
        <taxon>Actinomycetota</taxon>
        <taxon>Actinomycetes</taxon>
        <taxon>Propionibacteriales</taxon>
        <taxon>Nocardioidaceae</taxon>
        <taxon>Nocardioides</taxon>
    </lineage>
</organism>
<keyword evidence="1" id="KW-0472">Membrane</keyword>
<dbReference type="RefSeq" id="WP_194695031.1">
    <property type="nucleotide sequence ID" value="NZ_JADKPO010000003.1"/>
</dbReference>
<name>A0A930YHA1_9ACTN</name>
<keyword evidence="1" id="KW-0812">Transmembrane</keyword>
<sequence>MDTATRTPTHTPTRSWDIAPLLLAGVVVGLIGPLLAGAGNGLAALLSLAGLVLMVTGLVRWTRRPQRSRAV</sequence>
<feature type="transmembrane region" description="Helical" evidence="1">
    <location>
        <begin position="42"/>
        <end position="61"/>
    </location>
</feature>
<keyword evidence="1" id="KW-1133">Transmembrane helix</keyword>